<evidence type="ECO:0000313" key="2">
    <source>
        <dbReference type="Proteomes" id="UP000265520"/>
    </source>
</evidence>
<protein>
    <submittedName>
        <fullName evidence="1">Uncharacterized protein</fullName>
    </submittedName>
</protein>
<keyword evidence="2" id="KW-1185">Reference proteome</keyword>
<dbReference type="Proteomes" id="UP000265520">
    <property type="component" value="Unassembled WGS sequence"/>
</dbReference>
<feature type="non-terminal residue" evidence="1">
    <location>
        <position position="45"/>
    </location>
</feature>
<dbReference type="AlphaFoldDB" id="A0A392QSI9"/>
<organism evidence="1 2">
    <name type="scientific">Trifolium medium</name>
    <dbReference type="NCBI Taxonomy" id="97028"/>
    <lineage>
        <taxon>Eukaryota</taxon>
        <taxon>Viridiplantae</taxon>
        <taxon>Streptophyta</taxon>
        <taxon>Embryophyta</taxon>
        <taxon>Tracheophyta</taxon>
        <taxon>Spermatophyta</taxon>
        <taxon>Magnoliopsida</taxon>
        <taxon>eudicotyledons</taxon>
        <taxon>Gunneridae</taxon>
        <taxon>Pentapetalae</taxon>
        <taxon>rosids</taxon>
        <taxon>fabids</taxon>
        <taxon>Fabales</taxon>
        <taxon>Fabaceae</taxon>
        <taxon>Papilionoideae</taxon>
        <taxon>50 kb inversion clade</taxon>
        <taxon>NPAAA clade</taxon>
        <taxon>Hologalegina</taxon>
        <taxon>IRL clade</taxon>
        <taxon>Trifolieae</taxon>
        <taxon>Trifolium</taxon>
    </lineage>
</organism>
<proteinExistence type="predicted"/>
<reference evidence="1 2" key="1">
    <citation type="journal article" date="2018" name="Front. Plant Sci.">
        <title>Red Clover (Trifolium pratense) and Zigzag Clover (T. medium) - A Picture of Genomic Similarities and Differences.</title>
        <authorList>
            <person name="Dluhosova J."/>
            <person name="Istvanek J."/>
            <person name="Nedelnik J."/>
            <person name="Repkova J."/>
        </authorList>
    </citation>
    <scope>NUCLEOTIDE SEQUENCE [LARGE SCALE GENOMIC DNA]</scope>
    <source>
        <strain evidence="2">cv. 10/8</strain>
        <tissue evidence="1">Leaf</tissue>
    </source>
</reference>
<name>A0A392QSI9_9FABA</name>
<comment type="caution">
    <text evidence="1">The sequence shown here is derived from an EMBL/GenBank/DDBJ whole genome shotgun (WGS) entry which is preliminary data.</text>
</comment>
<accession>A0A392QSI9</accession>
<dbReference type="EMBL" id="LXQA010158804">
    <property type="protein sequence ID" value="MCI27353.1"/>
    <property type="molecule type" value="Genomic_DNA"/>
</dbReference>
<evidence type="ECO:0000313" key="1">
    <source>
        <dbReference type="EMBL" id="MCI27353.1"/>
    </source>
</evidence>
<sequence>MHRPVNNGAAADSRLRRRHYTLHNDNKAHDISNFLADASPTSPDQ</sequence>